<feature type="compositionally biased region" description="Low complexity" evidence="1">
    <location>
        <begin position="1"/>
        <end position="22"/>
    </location>
</feature>
<gene>
    <name evidence="2" type="ORF">PAQ31011_03583</name>
</gene>
<proteinExistence type="predicted"/>
<accession>A0A5E4WZ28</accession>
<feature type="region of interest" description="Disordered" evidence="1">
    <location>
        <begin position="88"/>
        <end position="143"/>
    </location>
</feature>
<dbReference type="EMBL" id="CABPSN010000005">
    <property type="protein sequence ID" value="VVE29304.1"/>
    <property type="molecule type" value="Genomic_DNA"/>
</dbReference>
<feature type="compositionally biased region" description="Basic and acidic residues" evidence="1">
    <location>
        <begin position="96"/>
        <end position="111"/>
    </location>
</feature>
<name>A0A5E4WZ28_9BURK</name>
<feature type="compositionally biased region" description="Basic and acidic residues" evidence="1">
    <location>
        <begin position="38"/>
        <end position="49"/>
    </location>
</feature>
<evidence type="ECO:0000313" key="3">
    <source>
        <dbReference type="Proteomes" id="UP000366819"/>
    </source>
</evidence>
<dbReference type="AlphaFoldDB" id="A0A5E4WZ28"/>
<feature type="compositionally biased region" description="Polar residues" evidence="1">
    <location>
        <begin position="125"/>
        <end position="139"/>
    </location>
</feature>
<organism evidence="2 3">
    <name type="scientific">Pandoraea aquatica</name>
    <dbReference type="NCBI Taxonomy" id="2508290"/>
    <lineage>
        <taxon>Bacteria</taxon>
        <taxon>Pseudomonadati</taxon>
        <taxon>Pseudomonadota</taxon>
        <taxon>Betaproteobacteria</taxon>
        <taxon>Burkholderiales</taxon>
        <taxon>Burkholderiaceae</taxon>
        <taxon>Pandoraea</taxon>
    </lineage>
</organism>
<dbReference type="OrthoDB" id="9838609at2"/>
<dbReference type="Proteomes" id="UP000366819">
    <property type="component" value="Unassembled WGS sequence"/>
</dbReference>
<keyword evidence="3" id="KW-1185">Reference proteome</keyword>
<feature type="compositionally biased region" description="Polar residues" evidence="1">
    <location>
        <begin position="23"/>
        <end position="32"/>
    </location>
</feature>
<evidence type="ECO:0000313" key="2">
    <source>
        <dbReference type="EMBL" id="VVE29304.1"/>
    </source>
</evidence>
<dbReference type="RefSeq" id="WP_150577051.1">
    <property type="nucleotide sequence ID" value="NZ_CABPSN010000005.1"/>
</dbReference>
<feature type="region of interest" description="Disordered" evidence="1">
    <location>
        <begin position="1"/>
        <end position="74"/>
    </location>
</feature>
<sequence length="356" mass="38426">MIEANPQPTVPVVVTSPPEVTTQAKGQESLSADFTGAARREGPSDDAHVELGNPPIEPDYGHGRLPDGGPSNFPGLDFVGTQALGRVIAPTDEGPDDHWEDGTPRDVESLTRRGRSPAPPPWGRLSNSSQVQRATSTRASPVVGDDRLWDGEFSGRENRHWYSAGSPSPQVHTVFEVRANVPAKVQITTDQSFTSRQLMNRQDPAGYSRYAATDVGEVRGKRLPTQACTTVAGAATAGPADDPFITYVREKLLPDWSSAAKEDGDTACDAFYASTVQRSLDSAEKQIYETYQNGFVSMLGELPHEYRLKALTRLLAQEKGDAKAAVKKHLATVKEVIPDNDKEALAEILSGHGIKG</sequence>
<evidence type="ECO:0000256" key="1">
    <source>
        <dbReference type="SAM" id="MobiDB-lite"/>
    </source>
</evidence>
<reference evidence="2 3" key="1">
    <citation type="submission" date="2019-08" db="EMBL/GenBank/DDBJ databases">
        <authorList>
            <person name="Peeters C."/>
        </authorList>
    </citation>
    <scope>NUCLEOTIDE SEQUENCE [LARGE SCALE GENOMIC DNA]</scope>
    <source>
        <strain evidence="2 3">LMG 31011</strain>
    </source>
</reference>
<protein>
    <submittedName>
        <fullName evidence="2">Uncharacterized protein</fullName>
    </submittedName>
</protein>